<evidence type="ECO:0000256" key="2">
    <source>
        <dbReference type="SAM" id="MobiDB-lite"/>
    </source>
</evidence>
<dbReference type="GO" id="GO:0071203">
    <property type="term" value="C:WASH complex"/>
    <property type="evidence" value="ECO:0007669"/>
    <property type="project" value="InterPro"/>
</dbReference>
<dbReference type="Pfam" id="PF10266">
    <property type="entry name" value="Strumpellin"/>
    <property type="match status" value="1"/>
</dbReference>
<dbReference type="GO" id="GO:0007032">
    <property type="term" value="P:endosome organization"/>
    <property type="evidence" value="ECO:0007669"/>
    <property type="project" value="TreeGrafter"/>
</dbReference>
<dbReference type="GO" id="GO:0051125">
    <property type="term" value="P:regulation of actin nucleation"/>
    <property type="evidence" value="ECO:0007669"/>
    <property type="project" value="TreeGrafter"/>
</dbReference>
<protein>
    <submittedName>
        <fullName evidence="3">Uncharacterized protein</fullName>
    </submittedName>
</protein>
<evidence type="ECO:0000313" key="4">
    <source>
        <dbReference type="Proteomes" id="UP001485043"/>
    </source>
</evidence>
<feature type="compositionally biased region" description="Low complexity" evidence="2">
    <location>
        <begin position="347"/>
        <end position="358"/>
    </location>
</feature>
<dbReference type="GO" id="GO:0140285">
    <property type="term" value="P:endosome fission"/>
    <property type="evidence" value="ECO:0007669"/>
    <property type="project" value="TreeGrafter"/>
</dbReference>
<proteinExistence type="inferred from homology"/>
<evidence type="ECO:0000313" key="3">
    <source>
        <dbReference type="EMBL" id="KAK9863853.1"/>
    </source>
</evidence>
<gene>
    <name evidence="3" type="ORF">WJX84_008298</name>
</gene>
<dbReference type="PANTHER" id="PTHR15691:SF6">
    <property type="entry name" value="WASH COMPLEX SUBUNIT 5"/>
    <property type="match status" value="1"/>
</dbReference>
<dbReference type="EMBL" id="JALJOV010000422">
    <property type="protein sequence ID" value="KAK9863853.1"/>
    <property type="molecule type" value="Genomic_DNA"/>
</dbReference>
<accession>A0AAW1T4K4</accession>
<dbReference type="InterPro" id="IPR019393">
    <property type="entry name" value="WASH_strumpellin"/>
</dbReference>
<comment type="similarity">
    <text evidence="1">Belongs to the strumpellin family.</text>
</comment>
<dbReference type="AlphaFoldDB" id="A0AAW1T4K4"/>
<reference evidence="3 4" key="1">
    <citation type="journal article" date="2024" name="Nat. Commun.">
        <title>Phylogenomics reveals the evolutionary origins of lichenization in chlorophyte algae.</title>
        <authorList>
            <person name="Puginier C."/>
            <person name="Libourel C."/>
            <person name="Otte J."/>
            <person name="Skaloud P."/>
            <person name="Haon M."/>
            <person name="Grisel S."/>
            <person name="Petersen M."/>
            <person name="Berrin J.G."/>
            <person name="Delaux P.M."/>
            <person name="Dal Grande F."/>
            <person name="Keller J."/>
        </authorList>
    </citation>
    <scope>NUCLEOTIDE SEQUENCE [LARGE SCALE GENOMIC DNA]</scope>
    <source>
        <strain evidence="3 4">SAG 2523</strain>
    </source>
</reference>
<dbReference type="PANTHER" id="PTHR15691">
    <property type="entry name" value="WASH COMPLEX SUBUNIT 5"/>
    <property type="match status" value="1"/>
</dbReference>
<evidence type="ECO:0000256" key="1">
    <source>
        <dbReference type="ARBA" id="ARBA00006224"/>
    </source>
</evidence>
<sequence>MTDGGGESLPGLAPHQLLTEGIQTQLAQRLAQVLTATLAFPGPPQALTYDSSSTHAPSLLATAFGGAGSLELIQAGHELFRKLQAARKWLASLRSSLECTQHVLGIQALPMWNAEMELLTQSALAAELKPFQLESPGVPSVKQPSPVPTTWLGLIASELLRITEPHLMQFSQQQMAWVGAGEGQAAPLQLFRLLHEALGTPALGALHQLLERRQASARGAAGQLCRAELLSGLSGPVGHIAEALPGLRSEPEDGPALYAEISKRCSRLWPRLEACLAAAGQAALLQASIAHQLRHQARVQCAETLHGPLETLQQATHLEVSATSPEATGHPMADRISSRGSRRASARPRPISVAPASSDGSMALQRPPRRELALSVQSPQGRNASPAANGCRPLPGPEASAADACGPEAPGLNAWLRLAGMPDRTGLVSWLCAISKLQDLLQLLGDSIHTHIQAATSMAAHGARAAGIEVTMPPEVSLLVGFGEAIVERAGRPASHLHQFISPYICAAAHTIFADHAF</sequence>
<dbReference type="GO" id="GO:0030041">
    <property type="term" value="P:actin filament polymerization"/>
    <property type="evidence" value="ECO:0007669"/>
    <property type="project" value="TreeGrafter"/>
</dbReference>
<feature type="region of interest" description="Disordered" evidence="2">
    <location>
        <begin position="322"/>
        <end position="405"/>
    </location>
</feature>
<name>A0AAW1T4K4_9CHLO</name>
<keyword evidence="4" id="KW-1185">Reference proteome</keyword>
<organism evidence="3 4">
    <name type="scientific">Apatococcus fuscideae</name>
    <dbReference type="NCBI Taxonomy" id="2026836"/>
    <lineage>
        <taxon>Eukaryota</taxon>
        <taxon>Viridiplantae</taxon>
        <taxon>Chlorophyta</taxon>
        <taxon>core chlorophytes</taxon>
        <taxon>Trebouxiophyceae</taxon>
        <taxon>Chlorellales</taxon>
        <taxon>Chlorellaceae</taxon>
        <taxon>Apatococcus</taxon>
    </lineage>
</organism>
<dbReference type="GO" id="GO:0005768">
    <property type="term" value="C:endosome"/>
    <property type="evidence" value="ECO:0007669"/>
    <property type="project" value="TreeGrafter"/>
</dbReference>
<dbReference type="Proteomes" id="UP001485043">
    <property type="component" value="Unassembled WGS sequence"/>
</dbReference>
<comment type="caution">
    <text evidence="3">The sequence shown here is derived from an EMBL/GenBank/DDBJ whole genome shotgun (WGS) entry which is preliminary data.</text>
</comment>